<keyword evidence="6" id="KW-1185">Reference proteome</keyword>
<keyword evidence="2 3" id="KW-0040">ANK repeat</keyword>
<dbReference type="PANTHER" id="PTHR24198:SF165">
    <property type="entry name" value="ANKYRIN REPEAT-CONTAINING PROTEIN-RELATED"/>
    <property type="match status" value="1"/>
</dbReference>
<feature type="region of interest" description="Disordered" evidence="4">
    <location>
        <begin position="1"/>
        <end position="20"/>
    </location>
</feature>
<name>A0AAI9ED31_9PEZI</name>
<dbReference type="EMBL" id="CAVMBE010000054">
    <property type="protein sequence ID" value="CAK4031868.1"/>
    <property type="molecule type" value="Genomic_DNA"/>
</dbReference>
<protein>
    <submittedName>
        <fullName evidence="5">Ankyrin repeat</fullName>
    </submittedName>
</protein>
<dbReference type="InterPro" id="IPR036770">
    <property type="entry name" value="Ankyrin_rpt-contain_sf"/>
</dbReference>
<feature type="repeat" description="ANK" evidence="3">
    <location>
        <begin position="65"/>
        <end position="97"/>
    </location>
</feature>
<evidence type="ECO:0000313" key="5">
    <source>
        <dbReference type="EMBL" id="CAK4031868.1"/>
    </source>
</evidence>
<comment type="caution">
    <text evidence="5">The sequence shown here is derived from an EMBL/GenBank/DDBJ whole genome shotgun (WGS) entry which is preliminary data.</text>
</comment>
<gene>
    <name evidence="5" type="ORF">LECACI_7A007026</name>
</gene>
<dbReference type="SUPFAM" id="SSF48403">
    <property type="entry name" value="Ankyrin repeat"/>
    <property type="match status" value="1"/>
</dbReference>
<dbReference type="SMART" id="SM00248">
    <property type="entry name" value="ANK"/>
    <property type="match status" value="6"/>
</dbReference>
<dbReference type="PROSITE" id="PS50297">
    <property type="entry name" value="ANK_REP_REGION"/>
    <property type="match status" value="2"/>
</dbReference>
<evidence type="ECO:0000256" key="1">
    <source>
        <dbReference type="ARBA" id="ARBA00022737"/>
    </source>
</evidence>
<evidence type="ECO:0000256" key="2">
    <source>
        <dbReference type="ARBA" id="ARBA00023043"/>
    </source>
</evidence>
<feature type="repeat" description="ANK" evidence="3">
    <location>
        <begin position="191"/>
        <end position="223"/>
    </location>
</feature>
<sequence>MPFVSHSKGYGATPSKVDRTPCASSLPSAADVLGAALLRAVCTGSAELVNAFIRAGANIGFVDALGFSAMHYVAQYGTPQVAWLFVQRGVDVNVPDRHGRTPLFHAVRTARSVLVHYLIAWSAKIQIDDLRMAVETGNTEDAVILVEEWIHTGKTLDTLDELLLQAVKQRDKNMVELLLENGARALATDTAGRTALTIAASAEDRELALLLIEYGADPDGWNVEGNRSLAEVVKWRHLAMVELLLSKGTSSCRSLGS</sequence>
<dbReference type="Pfam" id="PF12796">
    <property type="entry name" value="Ank_2"/>
    <property type="match status" value="2"/>
</dbReference>
<dbReference type="Gene3D" id="1.25.40.20">
    <property type="entry name" value="Ankyrin repeat-containing domain"/>
    <property type="match status" value="2"/>
</dbReference>
<dbReference type="PANTHER" id="PTHR24198">
    <property type="entry name" value="ANKYRIN REPEAT AND PROTEIN KINASE DOMAIN-CONTAINING PROTEIN"/>
    <property type="match status" value="1"/>
</dbReference>
<keyword evidence="1" id="KW-0677">Repeat</keyword>
<dbReference type="AlphaFoldDB" id="A0AAI9ED31"/>
<feature type="repeat" description="ANK" evidence="3">
    <location>
        <begin position="98"/>
        <end position="130"/>
    </location>
</feature>
<reference evidence="5" key="1">
    <citation type="submission" date="2023-11" db="EMBL/GenBank/DDBJ databases">
        <authorList>
            <person name="Alioto T."/>
            <person name="Alioto T."/>
            <person name="Gomez Garrido J."/>
        </authorList>
    </citation>
    <scope>NUCLEOTIDE SEQUENCE</scope>
</reference>
<proteinExistence type="predicted"/>
<evidence type="ECO:0000256" key="4">
    <source>
        <dbReference type="SAM" id="MobiDB-lite"/>
    </source>
</evidence>
<evidence type="ECO:0000256" key="3">
    <source>
        <dbReference type="PROSITE-ProRule" id="PRU00023"/>
    </source>
</evidence>
<dbReference type="PROSITE" id="PS50088">
    <property type="entry name" value="ANK_REPEAT"/>
    <property type="match status" value="3"/>
</dbReference>
<dbReference type="InterPro" id="IPR002110">
    <property type="entry name" value="Ankyrin_rpt"/>
</dbReference>
<accession>A0AAI9ED31</accession>
<evidence type="ECO:0000313" key="6">
    <source>
        <dbReference type="Proteomes" id="UP001296104"/>
    </source>
</evidence>
<dbReference type="Proteomes" id="UP001296104">
    <property type="component" value="Unassembled WGS sequence"/>
</dbReference>
<organism evidence="5 6">
    <name type="scientific">Lecanosticta acicola</name>
    <dbReference type="NCBI Taxonomy" id="111012"/>
    <lineage>
        <taxon>Eukaryota</taxon>
        <taxon>Fungi</taxon>
        <taxon>Dikarya</taxon>
        <taxon>Ascomycota</taxon>
        <taxon>Pezizomycotina</taxon>
        <taxon>Dothideomycetes</taxon>
        <taxon>Dothideomycetidae</taxon>
        <taxon>Mycosphaerellales</taxon>
        <taxon>Mycosphaerellaceae</taxon>
        <taxon>Lecanosticta</taxon>
    </lineage>
</organism>